<dbReference type="SUPFAM" id="SSF56112">
    <property type="entry name" value="Protein kinase-like (PK-like)"/>
    <property type="match status" value="1"/>
</dbReference>
<feature type="domain" description="Protein kinase" evidence="3">
    <location>
        <begin position="11"/>
        <end position="351"/>
    </location>
</feature>
<dbReference type="InterPro" id="IPR001245">
    <property type="entry name" value="Ser-Thr/Tyr_kinase_cat_dom"/>
</dbReference>
<keyword evidence="2" id="KW-0802">TPR repeat</keyword>
<dbReference type="SUPFAM" id="SSF81901">
    <property type="entry name" value="HCP-like"/>
    <property type="match status" value="5"/>
</dbReference>
<protein>
    <submittedName>
        <fullName evidence="4">Interleukin-1 receptor-associated</fullName>
    </submittedName>
</protein>
<evidence type="ECO:0000256" key="1">
    <source>
        <dbReference type="ARBA" id="ARBA00038101"/>
    </source>
</evidence>
<accession>A0ABR2JV19</accession>
<evidence type="ECO:0000256" key="2">
    <source>
        <dbReference type="PROSITE-ProRule" id="PRU00339"/>
    </source>
</evidence>
<dbReference type="SMART" id="SM00028">
    <property type="entry name" value="TPR"/>
    <property type="match status" value="5"/>
</dbReference>
<evidence type="ECO:0000259" key="3">
    <source>
        <dbReference type="PROSITE" id="PS50011"/>
    </source>
</evidence>
<gene>
    <name evidence="4" type="ORF">M9Y10_044933</name>
</gene>
<dbReference type="PANTHER" id="PTHR11102">
    <property type="entry name" value="SEL-1-LIKE PROTEIN"/>
    <property type="match status" value="1"/>
</dbReference>
<dbReference type="PROSITE" id="PS50005">
    <property type="entry name" value="TPR"/>
    <property type="match status" value="1"/>
</dbReference>
<dbReference type="CDD" id="cd00180">
    <property type="entry name" value="PKc"/>
    <property type="match status" value="1"/>
</dbReference>
<dbReference type="SMART" id="SM00671">
    <property type="entry name" value="SEL1"/>
    <property type="match status" value="20"/>
</dbReference>
<dbReference type="InterPro" id="IPR000719">
    <property type="entry name" value="Prot_kinase_dom"/>
</dbReference>
<dbReference type="InterPro" id="IPR050767">
    <property type="entry name" value="Sel1_AlgK"/>
</dbReference>
<dbReference type="PROSITE" id="PS50011">
    <property type="entry name" value="PROTEIN_KINASE_DOM"/>
    <property type="match status" value="1"/>
</dbReference>
<sequence>MLPFLFDSLDFEKGEKIFETPFTQIHKCTNKITHQEFVAKEIIIYRENELAFKFLDSLNKLCSINHPNICPIYGYTLYDFERKPHQMILSPYYSNGSLEDFIVKHEFTFQQRAQICAGIADAISHLHQMKIFHGSIDSTNVLIDFDNSPKLIIPFAKSQNLVYTKDILDDYRDFAVLAFKLLSYKKDNQSICEIPAEIPQEIQNLIQKCFNIKNEIPQNENYEHYIDIDITKSFPFSSIVKEFKNVFSIPEDRFLVRKLIQKYDIEIGERNIENLFWQGLVYLNDTPRQNNLALSYIKASANRHFPLAMCRYAWMNLYGVGIEQNIEVAMDYYQKAANENVSEAQLQYGFLLLTQKKQVKESMNYYNLAYRHGSIEAAFRLGMLLEKMNHVEDAMKFYQIAADRNDSDAQCRLGEIYESQGKIEDAFELYKKSAEQLNPLGQYNLALLYENGFCNHRREPRLALKYGKLSANQEHPTGLWYYGYLVETGYGEDQDYEVAAKYYKMSANLNNSFGLWHYGSMLQIGRGVPQDLVEAARCFKLSADQGNEFGQCFYGVMLENGLGGVSRNLNEAENYYRLSAKQINRDGLFHYASLLERRNEIERASQYYRLAAKQNHPIALYRYGYYLENVKKEYDHALKYYHKASQLGNPDAMCSYALLADEDENSAKYLKASADLSNSEAQWRYGSYLLSKNDTKGAEKYFKLSADTGNPEGEWRYAYVLEKSGRMYEAEEYYKRSSIKNSAKGKSNIGFLAENGKIVSDYIANYRAAAALGSDVGQFNYALIQMNQQNGLSAAERYFKLSADQKNAPALYNLSKITEAKDPVKSAEYMKQAAQLGLAEAEVTYGLMLERGFGVKKNVDEAIKYYKLAAKKNDKNAQYNLALMLLNNADFKRAAILFKKSADQGHQLSALNLATMYEKGLGTEKSIENAVKYYQIAASSSSPPSFSTSFEPSSFLLAQEKTTGVPEAQYNLALMYQNGNGFTQDFNEAYKLYKKASDAGLKQASYNLAVMLEQLYSNNDFNSSMNSSIILNNQNSFSRNDANEINDNNNSVNSQFVFNNTSPMKIGNFNNPININKQSDLSSISPIKNRNCGSTNDNYHNTAQNANINNNSNIRNTNATNFNGSNYKTDESFDDNAENNAAFGSNSIDEEIVELYKRAADKNMSDAQFRLYQIYSNGLYGCHKDNSIAIAYLKSAADYGNNAKALFRYAVLLQTGANPSVEKNEELAVVYYKSAINEGSLVAMVNLAAMIERGIGGLKKDEKLAAEMYKEAADLGCTVALFNYAVTLENGNGIEKDIELAKKYYMKAAKQGYKEAQERLQQLQNQ</sequence>
<dbReference type="EMBL" id="JAPFFF010000009">
    <property type="protein sequence ID" value="KAK8882291.1"/>
    <property type="molecule type" value="Genomic_DNA"/>
</dbReference>
<comment type="similarity">
    <text evidence="1">Belongs to the sel-1 family.</text>
</comment>
<dbReference type="Gene3D" id="1.25.40.10">
    <property type="entry name" value="Tetratricopeptide repeat domain"/>
    <property type="match status" value="5"/>
</dbReference>
<dbReference type="InterPro" id="IPR006597">
    <property type="entry name" value="Sel1-like"/>
</dbReference>
<dbReference type="Pfam" id="PF08238">
    <property type="entry name" value="Sel1"/>
    <property type="match status" value="19"/>
</dbReference>
<feature type="repeat" description="TPR" evidence="2">
    <location>
        <begin position="375"/>
        <end position="408"/>
    </location>
</feature>
<organism evidence="4 5">
    <name type="scientific">Tritrichomonas musculus</name>
    <dbReference type="NCBI Taxonomy" id="1915356"/>
    <lineage>
        <taxon>Eukaryota</taxon>
        <taxon>Metamonada</taxon>
        <taxon>Parabasalia</taxon>
        <taxon>Tritrichomonadida</taxon>
        <taxon>Tritrichomonadidae</taxon>
        <taxon>Tritrichomonas</taxon>
    </lineage>
</organism>
<dbReference type="Gene3D" id="1.10.510.10">
    <property type="entry name" value="Transferase(Phosphotransferase) domain 1"/>
    <property type="match status" value="1"/>
</dbReference>
<keyword evidence="4" id="KW-0675">Receptor</keyword>
<comment type="caution">
    <text evidence="4">The sequence shown here is derived from an EMBL/GenBank/DDBJ whole genome shotgun (WGS) entry which is preliminary data.</text>
</comment>
<dbReference type="Proteomes" id="UP001470230">
    <property type="component" value="Unassembled WGS sequence"/>
</dbReference>
<name>A0ABR2JV19_9EUKA</name>
<keyword evidence="5" id="KW-1185">Reference proteome</keyword>
<dbReference type="Pfam" id="PF07714">
    <property type="entry name" value="PK_Tyr_Ser-Thr"/>
    <property type="match status" value="1"/>
</dbReference>
<dbReference type="InterPro" id="IPR011990">
    <property type="entry name" value="TPR-like_helical_dom_sf"/>
</dbReference>
<proteinExistence type="inferred from homology"/>
<evidence type="ECO:0000313" key="4">
    <source>
        <dbReference type="EMBL" id="KAK8882291.1"/>
    </source>
</evidence>
<dbReference type="PANTHER" id="PTHR11102:SF160">
    <property type="entry name" value="ERAD-ASSOCIATED E3 UBIQUITIN-PROTEIN LIGASE COMPONENT HRD3"/>
    <property type="match status" value="1"/>
</dbReference>
<dbReference type="InterPro" id="IPR019734">
    <property type="entry name" value="TPR_rpt"/>
</dbReference>
<evidence type="ECO:0000313" key="5">
    <source>
        <dbReference type="Proteomes" id="UP001470230"/>
    </source>
</evidence>
<reference evidence="4 5" key="1">
    <citation type="submission" date="2024-04" db="EMBL/GenBank/DDBJ databases">
        <title>Tritrichomonas musculus Genome.</title>
        <authorList>
            <person name="Alves-Ferreira E."/>
            <person name="Grigg M."/>
            <person name="Lorenzi H."/>
            <person name="Galac M."/>
        </authorList>
    </citation>
    <scope>NUCLEOTIDE SEQUENCE [LARGE SCALE GENOMIC DNA]</scope>
    <source>
        <strain evidence="4 5">EAF2021</strain>
    </source>
</reference>
<dbReference type="InterPro" id="IPR011009">
    <property type="entry name" value="Kinase-like_dom_sf"/>
</dbReference>